<proteinExistence type="predicted"/>
<protein>
    <submittedName>
        <fullName evidence="1">Uncharacterized protein</fullName>
    </submittedName>
</protein>
<sequence length="151" mass="17190">MYFTSLLHLAHDGDYVSITITLLNAKSSKCYEHLNIMESKKWYILDPLRVPNLVNSFQLVKVIKVPVYFNFQVISDHDFSVELLSTLIDRFQRPGTTDNLAELYGGIVLNINSNAKVVLSTRQVNAEQLTLLEAELKSECSKFKIQPTPDI</sequence>
<dbReference type="AlphaFoldDB" id="A0A847SGX2"/>
<dbReference type="Proteomes" id="UP000552864">
    <property type="component" value="Unassembled WGS sequence"/>
</dbReference>
<keyword evidence="2" id="KW-1185">Reference proteome</keyword>
<gene>
    <name evidence="1" type="ORF">HGH91_05390</name>
</gene>
<organism evidence="1 2">
    <name type="scientific">Chitinophaga eiseniae</name>
    <dbReference type="NCBI Taxonomy" id="634771"/>
    <lineage>
        <taxon>Bacteria</taxon>
        <taxon>Pseudomonadati</taxon>
        <taxon>Bacteroidota</taxon>
        <taxon>Chitinophagia</taxon>
        <taxon>Chitinophagales</taxon>
        <taxon>Chitinophagaceae</taxon>
        <taxon>Chitinophaga</taxon>
    </lineage>
</organism>
<dbReference type="EMBL" id="JABAHZ010000001">
    <property type="protein sequence ID" value="NLR78047.1"/>
    <property type="molecule type" value="Genomic_DNA"/>
</dbReference>
<name>A0A847SGX2_9BACT</name>
<accession>A0A847SGX2</accession>
<evidence type="ECO:0000313" key="1">
    <source>
        <dbReference type="EMBL" id="NLR78047.1"/>
    </source>
</evidence>
<evidence type="ECO:0000313" key="2">
    <source>
        <dbReference type="Proteomes" id="UP000552864"/>
    </source>
</evidence>
<comment type="caution">
    <text evidence="1">The sequence shown here is derived from an EMBL/GenBank/DDBJ whole genome shotgun (WGS) entry which is preliminary data.</text>
</comment>
<reference evidence="1 2" key="1">
    <citation type="submission" date="2020-04" db="EMBL/GenBank/DDBJ databases">
        <authorList>
            <person name="Yin C."/>
        </authorList>
    </citation>
    <scope>NUCLEOTIDE SEQUENCE [LARGE SCALE GENOMIC DNA]</scope>
    <source>
        <strain evidence="1 2">Ak56</strain>
    </source>
</reference>
<dbReference type="RefSeq" id="WP_168737401.1">
    <property type="nucleotide sequence ID" value="NZ_JABAHZ010000001.1"/>
</dbReference>